<evidence type="ECO:0000313" key="3">
    <source>
        <dbReference type="Proteomes" id="UP000298652"/>
    </source>
</evidence>
<accession>A0A4U6W8R1</accession>
<dbReference type="GO" id="GO:0005737">
    <property type="term" value="C:cytoplasm"/>
    <property type="evidence" value="ECO:0007669"/>
    <property type="project" value="TreeGrafter"/>
</dbReference>
<feature type="compositionally biased region" description="Low complexity" evidence="1">
    <location>
        <begin position="78"/>
        <end position="90"/>
    </location>
</feature>
<dbReference type="Gramene" id="TKW38891">
    <property type="protein sequence ID" value="TKW38891"/>
    <property type="gene ID" value="SEVIR_1G144300v2"/>
</dbReference>
<feature type="compositionally biased region" description="Pro residues" evidence="1">
    <location>
        <begin position="154"/>
        <end position="163"/>
    </location>
</feature>
<feature type="region of interest" description="Disordered" evidence="1">
    <location>
        <begin position="1"/>
        <end position="163"/>
    </location>
</feature>
<keyword evidence="3" id="KW-1185">Reference proteome</keyword>
<dbReference type="GO" id="GO:0015629">
    <property type="term" value="C:actin cytoskeleton"/>
    <property type="evidence" value="ECO:0007669"/>
    <property type="project" value="TreeGrafter"/>
</dbReference>
<dbReference type="GO" id="GO:0007015">
    <property type="term" value="P:actin filament organization"/>
    <property type="evidence" value="ECO:0007669"/>
    <property type="project" value="TreeGrafter"/>
</dbReference>
<dbReference type="GO" id="GO:0051015">
    <property type="term" value="F:actin filament binding"/>
    <property type="evidence" value="ECO:0007669"/>
    <property type="project" value="TreeGrafter"/>
</dbReference>
<feature type="compositionally biased region" description="Pro residues" evidence="1">
    <location>
        <begin position="1"/>
        <end position="14"/>
    </location>
</feature>
<feature type="compositionally biased region" description="Basic residues" evidence="1">
    <location>
        <begin position="126"/>
        <end position="145"/>
    </location>
</feature>
<evidence type="ECO:0000313" key="2">
    <source>
        <dbReference type="EMBL" id="TKW38891.1"/>
    </source>
</evidence>
<sequence>MRSPDPPPSTPPRSMPRTGPSCASMAPTVAPSCGASTSPSSTRCRRPSSSEPPPSPILLRAISPSLSPSRSTPQPPWTSRRPSQSCSPCPSLRPSPSRPRASTLSPMLPCTLSSAMAPSGGGGRRAAIHRRRGPAGRARGPRRRSACYSTRSATPPPPSPSPFPSQIFENINILHQLRYGGVLEAIRISCASYPTKRTFDEFIIDRFGMLAPELVDSSDEKAACAAIRDRMGLKGYQVPGSE</sequence>
<organism evidence="2 3">
    <name type="scientific">Setaria viridis</name>
    <name type="common">Green bristlegrass</name>
    <name type="synonym">Setaria italica subsp. viridis</name>
    <dbReference type="NCBI Taxonomy" id="4556"/>
    <lineage>
        <taxon>Eukaryota</taxon>
        <taxon>Viridiplantae</taxon>
        <taxon>Streptophyta</taxon>
        <taxon>Embryophyta</taxon>
        <taxon>Tracheophyta</taxon>
        <taxon>Spermatophyta</taxon>
        <taxon>Magnoliopsida</taxon>
        <taxon>Liliopsida</taxon>
        <taxon>Poales</taxon>
        <taxon>Poaceae</taxon>
        <taxon>PACMAD clade</taxon>
        <taxon>Panicoideae</taxon>
        <taxon>Panicodae</taxon>
        <taxon>Paniceae</taxon>
        <taxon>Cenchrinae</taxon>
        <taxon>Setaria</taxon>
    </lineage>
</organism>
<dbReference type="GO" id="GO:0016020">
    <property type="term" value="C:membrane"/>
    <property type="evidence" value="ECO:0007669"/>
    <property type="project" value="TreeGrafter"/>
</dbReference>
<reference evidence="2" key="1">
    <citation type="submission" date="2019-03" db="EMBL/GenBank/DDBJ databases">
        <title>WGS assembly of Setaria viridis.</title>
        <authorList>
            <person name="Huang P."/>
            <person name="Jenkins J."/>
            <person name="Grimwood J."/>
            <person name="Barry K."/>
            <person name="Healey A."/>
            <person name="Mamidi S."/>
            <person name="Sreedasyam A."/>
            <person name="Shu S."/>
            <person name="Feldman M."/>
            <person name="Wu J."/>
            <person name="Yu Y."/>
            <person name="Chen C."/>
            <person name="Johnson J."/>
            <person name="Rokhsar D."/>
            <person name="Baxter I."/>
            <person name="Schmutz J."/>
            <person name="Brutnell T."/>
            <person name="Kellogg E."/>
        </authorList>
    </citation>
    <scope>NUCLEOTIDE SEQUENCE [LARGE SCALE GENOMIC DNA]</scope>
</reference>
<dbReference type="PANTHER" id="PTHR13140:SF270">
    <property type="entry name" value="MYOSIN-12"/>
    <property type="match status" value="1"/>
</dbReference>
<proteinExistence type="predicted"/>
<dbReference type="GO" id="GO:0000146">
    <property type="term" value="F:microfilament motor activity"/>
    <property type="evidence" value="ECO:0007669"/>
    <property type="project" value="TreeGrafter"/>
</dbReference>
<dbReference type="PANTHER" id="PTHR13140">
    <property type="entry name" value="MYOSIN"/>
    <property type="match status" value="1"/>
</dbReference>
<name>A0A4U6W8R1_SETVI</name>
<dbReference type="SUPFAM" id="SSF52540">
    <property type="entry name" value="P-loop containing nucleoside triphosphate hydrolases"/>
    <property type="match status" value="1"/>
</dbReference>
<evidence type="ECO:0008006" key="4">
    <source>
        <dbReference type="Google" id="ProtNLM"/>
    </source>
</evidence>
<dbReference type="OMA" id="AFPHRRW"/>
<evidence type="ECO:0000256" key="1">
    <source>
        <dbReference type="SAM" id="MobiDB-lite"/>
    </source>
</evidence>
<protein>
    <recommendedName>
        <fullName evidence="4">Myosin motor domain-containing protein</fullName>
    </recommendedName>
</protein>
<dbReference type="InterPro" id="IPR027417">
    <property type="entry name" value="P-loop_NTPase"/>
</dbReference>
<gene>
    <name evidence="2" type="ORF">SEVIR_1G144300v2</name>
</gene>
<dbReference type="AlphaFoldDB" id="A0A4U6W8R1"/>
<dbReference type="Proteomes" id="UP000298652">
    <property type="component" value="Chromosome 1"/>
</dbReference>
<dbReference type="EMBL" id="CM016552">
    <property type="protein sequence ID" value="TKW38891.1"/>
    <property type="molecule type" value="Genomic_DNA"/>
</dbReference>